<dbReference type="PANTHER" id="PTHR45947">
    <property type="entry name" value="SULFOQUINOVOSYL TRANSFERASE SQD2"/>
    <property type="match status" value="1"/>
</dbReference>
<name>A0A8E4H5F8_9GAMM</name>
<gene>
    <name evidence="1" type="ORF">HLH11_09800</name>
</gene>
<dbReference type="Gene3D" id="3.40.50.2000">
    <property type="entry name" value="Glycogen Phosphorylase B"/>
    <property type="match status" value="2"/>
</dbReference>
<dbReference type="SUPFAM" id="SSF53756">
    <property type="entry name" value="UDP-Glycosyltransferase/glycogen phosphorylase"/>
    <property type="match status" value="1"/>
</dbReference>
<protein>
    <submittedName>
        <fullName evidence="1">Glycosyltransferase family 4 protein</fullName>
    </submittedName>
</protein>
<evidence type="ECO:0000313" key="2">
    <source>
        <dbReference type="Proteomes" id="UP000532147"/>
    </source>
</evidence>
<dbReference type="PANTHER" id="PTHR45947:SF3">
    <property type="entry name" value="SULFOQUINOVOSYL TRANSFERASE SQD2"/>
    <property type="match status" value="1"/>
</dbReference>
<comment type="caution">
    <text evidence="1">The sequence shown here is derived from an EMBL/GenBank/DDBJ whole genome shotgun (WGS) entry which is preliminary data.</text>
</comment>
<dbReference type="AlphaFoldDB" id="A0A8E4H5F8"/>
<evidence type="ECO:0000313" key="1">
    <source>
        <dbReference type="EMBL" id="NNH38933.1"/>
    </source>
</evidence>
<proteinExistence type="predicted"/>
<dbReference type="Pfam" id="PF13692">
    <property type="entry name" value="Glyco_trans_1_4"/>
    <property type="match status" value="1"/>
</dbReference>
<dbReference type="EMBL" id="JABERH010000024">
    <property type="protein sequence ID" value="NNH38933.1"/>
    <property type="molecule type" value="Genomic_DNA"/>
</dbReference>
<reference evidence="1 2" key="1">
    <citation type="submission" date="2020-04" db="EMBL/GenBank/DDBJ databases">
        <title>Acinetobacter Taxon 24.</title>
        <authorList>
            <person name="Nemec A."/>
            <person name="Radolfova-Krizova L."/>
            <person name="Higgins P.G."/>
            <person name="Spanelova P."/>
        </authorList>
    </citation>
    <scope>NUCLEOTIDE SEQUENCE [LARGE SCALE GENOMIC DNA]</scope>
    <source>
        <strain evidence="1 2">ANC 4280</strain>
    </source>
</reference>
<dbReference type="RefSeq" id="WP_171534644.1">
    <property type="nucleotide sequence ID" value="NZ_JABERH010000024.1"/>
</dbReference>
<dbReference type="CDD" id="cd03801">
    <property type="entry name" value="GT4_PimA-like"/>
    <property type="match status" value="1"/>
</dbReference>
<dbReference type="GO" id="GO:0016757">
    <property type="term" value="F:glycosyltransferase activity"/>
    <property type="evidence" value="ECO:0007669"/>
    <property type="project" value="TreeGrafter"/>
</dbReference>
<sequence length="369" mass="41948">MFNLKILLIGPLPDPINGCSLANQTFLEYLKKQNNCQIKTINTNTDPKIQGVQGQFNWIKLFGFIKVYFEIYKIFIAKNIYMTPGQSFWGVLKYAPFIMLAWLLKKPIIMHIHGNYLGTQYQLLSGIKKKIFKFLVSRSSAGIVLSRSLHDNFNGLLTKDKIYIVENFANDELISSEVIRKNSDQLKLLWLSNLMEEKGILYFLDALILLKNRNVPFEVKLAGKIEDGLEQNIHQKLTELGESAEYLGVVYGEQKKAQLLAANVFVFPTYYTMEGQPISLIEAMATGNIIVTTDHAGIPDIVGSENGYLLKPRDIASLVDQLENIANNLHQDIEKFSEFNQAYVKHNFTEEVFGQKIMNIIVNISNPKA</sequence>
<accession>A0A8E4H5F8</accession>
<organism evidence="1 2">
    <name type="scientific">Acinetobacter terrae</name>
    <dbReference type="NCBI Taxonomy" id="2731247"/>
    <lineage>
        <taxon>Bacteria</taxon>
        <taxon>Pseudomonadati</taxon>
        <taxon>Pseudomonadota</taxon>
        <taxon>Gammaproteobacteria</taxon>
        <taxon>Moraxellales</taxon>
        <taxon>Moraxellaceae</taxon>
        <taxon>Acinetobacter</taxon>
        <taxon>Acinetobacter Taxon 24</taxon>
    </lineage>
</organism>
<dbReference type="Proteomes" id="UP000532147">
    <property type="component" value="Unassembled WGS sequence"/>
</dbReference>
<dbReference type="InterPro" id="IPR050194">
    <property type="entry name" value="Glycosyltransferase_grp1"/>
</dbReference>
<keyword evidence="1" id="KW-0808">Transferase</keyword>